<evidence type="ECO:0000313" key="2">
    <source>
        <dbReference type="Proteomes" id="UP000886886"/>
    </source>
</evidence>
<gene>
    <name evidence="1" type="ORF">IAB26_07365</name>
</gene>
<sequence>MGKSSITALTGEGDVFGKLKAQMDRAQEMTGRTEKLLAEARGLLHAYIRQKRNLQYSNYCDMVLEVSKCSEKLTEMLRRLALEVTLDEEKYEDYKSDLVLIHGIEIVYTAGVLKVSLPVLVPHRKESYTDYLYKPLYTACRHWCMKQAETGGTIPEFEKSTVCFEHRYDKTLPLARVRDHDNLEEKHVLDVLAGFFMQSDNGLYVDTYHVTRLAEKDRTWIYVMDSCCFPAWLSRFHQPEGIEKSP</sequence>
<dbReference type="AlphaFoldDB" id="A0A9D1D222"/>
<dbReference type="Pfam" id="PF19595">
    <property type="entry name" value="DUF6100"/>
    <property type="match status" value="1"/>
</dbReference>
<dbReference type="EMBL" id="DVFT01000108">
    <property type="protein sequence ID" value="HIQ96364.1"/>
    <property type="molecule type" value="Genomic_DNA"/>
</dbReference>
<dbReference type="InterPro" id="IPR046082">
    <property type="entry name" value="DUF6100"/>
</dbReference>
<accession>A0A9D1D222</accession>
<reference evidence="1" key="1">
    <citation type="submission" date="2020-10" db="EMBL/GenBank/DDBJ databases">
        <authorList>
            <person name="Gilroy R."/>
        </authorList>
    </citation>
    <scope>NUCLEOTIDE SEQUENCE</scope>
    <source>
        <strain evidence="1">ChiSjej3B21-11622</strain>
    </source>
</reference>
<reference evidence="1" key="2">
    <citation type="journal article" date="2021" name="PeerJ">
        <title>Extensive microbial diversity within the chicken gut microbiome revealed by metagenomics and culture.</title>
        <authorList>
            <person name="Gilroy R."/>
            <person name="Ravi A."/>
            <person name="Getino M."/>
            <person name="Pursley I."/>
            <person name="Horton D.L."/>
            <person name="Alikhan N.F."/>
            <person name="Baker D."/>
            <person name="Gharbi K."/>
            <person name="Hall N."/>
            <person name="Watson M."/>
            <person name="Adriaenssens E.M."/>
            <person name="Foster-Nyarko E."/>
            <person name="Jarju S."/>
            <person name="Secka A."/>
            <person name="Antonio M."/>
            <person name="Oren A."/>
            <person name="Chaudhuri R.R."/>
            <person name="La Ragione R."/>
            <person name="Hildebrand F."/>
            <person name="Pallen M.J."/>
        </authorList>
    </citation>
    <scope>NUCLEOTIDE SEQUENCE</scope>
    <source>
        <strain evidence="1">ChiSjej3B21-11622</strain>
    </source>
</reference>
<protein>
    <submittedName>
        <fullName evidence="1">Uncharacterized protein</fullName>
    </submittedName>
</protein>
<name>A0A9D1D222_9FIRM</name>
<comment type="caution">
    <text evidence="1">The sequence shown here is derived from an EMBL/GenBank/DDBJ whole genome shotgun (WGS) entry which is preliminary data.</text>
</comment>
<dbReference type="Proteomes" id="UP000886886">
    <property type="component" value="Unassembled WGS sequence"/>
</dbReference>
<proteinExistence type="predicted"/>
<evidence type="ECO:0000313" key="1">
    <source>
        <dbReference type="EMBL" id="HIQ96364.1"/>
    </source>
</evidence>
<organism evidence="1 2">
    <name type="scientific">Candidatus Limivivens merdigallinarum</name>
    <dbReference type="NCBI Taxonomy" id="2840859"/>
    <lineage>
        <taxon>Bacteria</taxon>
        <taxon>Bacillati</taxon>
        <taxon>Bacillota</taxon>
        <taxon>Clostridia</taxon>
        <taxon>Lachnospirales</taxon>
        <taxon>Lachnospiraceae</taxon>
        <taxon>Lachnospiraceae incertae sedis</taxon>
        <taxon>Candidatus Limivivens</taxon>
    </lineage>
</organism>